<sequence>MRYRTPGTKQGWRRAWYRIHVWYSLHVLGCGILVQWYAGVFVRTDGGKAFTAIFSAIGQAFTNLGAFTKGNSAGHKLIEIIRQKPSIIENSTGGKRLTKIQGNVDLKNVAFCHPLRPEVLKY</sequence>
<evidence type="ECO:0000313" key="6">
    <source>
        <dbReference type="EMBL" id="KMZ68066.1"/>
    </source>
</evidence>
<keyword evidence="7" id="KW-1185">Reference proteome</keyword>
<feature type="transmembrane region" description="Helical" evidence="5">
    <location>
        <begin position="50"/>
        <end position="67"/>
    </location>
</feature>
<dbReference type="InterPro" id="IPR027417">
    <property type="entry name" value="P-loop_NTPase"/>
</dbReference>
<dbReference type="STRING" id="29655.A0A0K9PGH8"/>
<dbReference type="GO" id="GO:0016020">
    <property type="term" value="C:membrane"/>
    <property type="evidence" value="ECO:0007669"/>
    <property type="project" value="UniProtKB-SubCell"/>
</dbReference>
<keyword evidence="2 5" id="KW-0812">Transmembrane</keyword>
<protein>
    <recommendedName>
        <fullName evidence="8">ABC transmembrane type-1 domain-containing protein</fullName>
    </recommendedName>
</protein>
<comment type="subcellular location">
    <subcellularLocation>
        <location evidence="1">Membrane</location>
        <topology evidence="1">Multi-pass membrane protein</topology>
    </subcellularLocation>
</comment>
<keyword evidence="3 5" id="KW-1133">Transmembrane helix</keyword>
<dbReference type="Gene3D" id="1.20.1560.10">
    <property type="entry name" value="ABC transporter type 1, transmembrane domain"/>
    <property type="match status" value="1"/>
</dbReference>
<dbReference type="OrthoDB" id="1933554at2759"/>
<dbReference type="AlphaFoldDB" id="A0A0K9PGH8"/>
<keyword evidence="4 5" id="KW-0472">Membrane</keyword>
<dbReference type="PANTHER" id="PTHR24222">
    <property type="entry name" value="ABC TRANSPORTER B FAMILY"/>
    <property type="match status" value="1"/>
</dbReference>
<evidence type="ECO:0000256" key="1">
    <source>
        <dbReference type="ARBA" id="ARBA00004141"/>
    </source>
</evidence>
<gene>
    <name evidence="6" type="ORF">ZOSMA_24G00890</name>
</gene>
<dbReference type="Proteomes" id="UP000036987">
    <property type="component" value="Unassembled WGS sequence"/>
</dbReference>
<dbReference type="InterPro" id="IPR036640">
    <property type="entry name" value="ABC1_TM_sf"/>
</dbReference>
<dbReference type="GO" id="GO:0005524">
    <property type="term" value="F:ATP binding"/>
    <property type="evidence" value="ECO:0007669"/>
    <property type="project" value="InterPro"/>
</dbReference>
<evidence type="ECO:0000313" key="7">
    <source>
        <dbReference type="Proteomes" id="UP000036987"/>
    </source>
</evidence>
<dbReference type="EMBL" id="LFYR01000864">
    <property type="protein sequence ID" value="KMZ68066.1"/>
    <property type="molecule type" value="Genomic_DNA"/>
</dbReference>
<reference evidence="7" key="1">
    <citation type="journal article" date="2016" name="Nature">
        <title>The genome of the seagrass Zostera marina reveals angiosperm adaptation to the sea.</title>
        <authorList>
            <person name="Olsen J.L."/>
            <person name="Rouze P."/>
            <person name="Verhelst B."/>
            <person name="Lin Y.-C."/>
            <person name="Bayer T."/>
            <person name="Collen J."/>
            <person name="Dattolo E."/>
            <person name="De Paoli E."/>
            <person name="Dittami S."/>
            <person name="Maumus F."/>
            <person name="Michel G."/>
            <person name="Kersting A."/>
            <person name="Lauritano C."/>
            <person name="Lohaus R."/>
            <person name="Toepel M."/>
            <person name="Tonon T."/>
            <person name="Vanneste K."/>
            <person name="Amirebrahimi M."/>
            <person name="Brakel J."/>
            <person name="Bostroem C."/>
            <person name="Chovatia M."/>
            <person name="Grimwood J."/>
            <person name="Jenkins J.W."/>
            <person name="Jueterbock A."/>
            <person name="Mraz A."/>
            <person name="Stam W.T."/>
            <person name="Tice H."/>
            <person name="Bornberg-Bauer E."/>
            <person name="Green P.J."/>
            <person name="Pearson G.A."/>
            <person name="Procaccini G."/>
            <person name="Duarte C.M."/>
            <person name="Schmutz J."/>
            <person name="Reusch T.B.H."/>
            <person name="Van de Peer Y."/>
        </authorList>
    </citation>
    <scope>NUCLEOTIDE SEQUENCE [LARGE SCALE GENOMIC DNA]</scope>
    <source>
        <strain evidence="7">cv. Finnish</strain>
    </source>
</reference>
<organism evidence="6 7">
    <name type="scientific">Zostera marina</name>
    <name type="common">Eelgrass</name>
    <dbReference type="NCBI Taxonomy" id="29655"/>
    <lineage>
        <taxon>Eukaryota</taxon>
        <taxon>Viridiplantae</taxon>
        <taxon>Streptophyta</taxon>
        <taxon>Embryophyta</taxon>
        <taxon>Tracheophyta</taxon>
        <taxon>Spermatophyta</taxon>
        <taxon>Magnoliopsida</taxon>
        <taxon>Liliopsida</taxon>
        <taxon>Zosteraceae</taxon>
        <taxon>Zostera</taxon>
    </lineage>
</organism>
<feature type="transmembrane region" description="Helical" evidence="5">
    <location>
        <begin position="21"/>
        <end position="38"/>
    </location>
</feature>
<evidence type="ECO:0000256" key="2">
    <source>
        <dbReference type="ARBA" id="ARBA00022692"/>
    </source>
</evidence>
<dbReference type="Gene3D" id="3.40.50.300">
    <property type="entry name" value="P-loop containing nucleotide triphosphate hydrolases"/>
    <property type="match status" value="1"/>
</dbReference>
<dbReference type="InterPro" id="IPR039421">
    <property type="entry name" value="Type_1_exporter"/>
</dbReference>
<proteinExistence type="predicted"/>
<evidence type="ECO:0000256" key="3">
    <source>
        <dbReference type="ARBA" id="ARBA00022989"/>
    </source>
</evidence>
<dbReference type="PANTHER" id="PTHR24222:SF76">
    <property type="entry name" value="MYCOBACTIN IMPORT ATP-BINDING_PERMEASE PROTEIN IRTB"/>
    <property type="match status" value="1"/>
</dbReference>
<evidence type="ECO:0000256" key="4">
    <source>
        <dbReference type="ARBA" id="ARBA00023136"/>
    </source>
</evidence>
<evidence type="ECO:0000256" key="5">
    <source>
        <dbReference type="SAM" id="Phobius"/>
    </source>
</evidence>
<accession>A0A0K9PGH8</accession>
<comment type="caution">
    <text evidence="6">The sequence shown here is derived from an EMBL/GenBank/DDBJ whole genome shotgun (WGS) entry which is preliminary data.</text>
</comment>
<evidence type="ECO:0008006" key="8">
    <source>
        <dbReference type="Google" id="ProtNLM"/>
    </source>
</evidence>
<name>A0A0K9PGH8_ZOSMR</name>